<evidence type="ECO:0000259" key="6">
    <source>
        <dbReference type="PROSITE" id="PS50887"/>
    </source>
</evidence>
<dbReference type="CDD" id="cd01949">
    <property type="entry name" value="GGDEF"/>
    <property type="match status" value="1"/>
</dbReference>
<accession>A0AAV3XAQ1</accession>
<feature type="domain" description="Response regulatory" evidence="5">
    <location>
        <begin position="12"/>
        <end position="128"/>
    </location>
</feature>
<evidence type="ECO:0000313" key="8">
    <source>
        <dbReference type="Proteomes" id="UP001050975"/>
    </source>
</evidence>
<dbReference type="PROSITE" id="PS50110">
    <property type="entry name" value="RESPONSE_REGULATORY"/>
    <property type="match status" value="1"/>
</dbReference>
<gene>
    <name evidence="7" type="ORF">MiSe_40830</name>
</gene>
<dbReference type="InterPro" id="IPR000160">
    <property type="entry name" value="GGDEF_dom"/>
</dbReference>
<dbReference type="GO" id="GO:0052621">
    <property type="term" value="F:diguanylate cyclase activity"/>
    <property type="evidence" value="ECO:0007669"/>
    <property type="project" value="TreeGrafter"/>
</dbReference>
<keyword evidence="2" id="KW-0418">Kinase</keyword>
<dbReference type="GO" id="GO:0043709">
    <property type="term" value="P:cell adhesion involved in single-species biofilm formation"/>
    <property type="evidence" value="ECO:0007669"/>
    <property type="project" value="TreeGrafter"/>
</dbReference>
<dbReference type="InterPro" id="IPR029016">
    <property type="entry name" value="GAF-like_dom_sf"/>
</dbReference>
<dbReference type="Gene3D" id="3.30.450.40">
    <property type="match status" value="1"/>
</dbReference>
<dbReference type="SMART" id="SM00267">
    <property type="entry name" value="GGDEF"/>
    <property type="match status" value="1"/>
</dbReference>
<dbReference type="Proteomes" id="UP001050975">
    <property type="component" value="Unassembled WGS sequence"/>
</dbReference>
<evidence type="ECO:0000313" key="7">
    <source>
        <dbReference type="EMBL" id="GET39319.1"/>
    </source>
</evidence>
<keyword evidence="1" id="KW-0808">Transferase</keyword>
<dbReference type="RefSeq" id="WP_226584579.1">
    <property type="nucleotide sequence ID" value="NZ_BLAY01000063.1"/>
</dbReference>
<dbReference type="PANTHER" id="PTHR45138:SF9">
    <property type="entry name" value="DIGUANYLATE CYCLASE DGCM-RELATED"/>
    <property type="match status" value="1"/>
</dbReference>
<dbReference type="SUPFAM" id="SSF55781">
    <property type="entry name" value="GAF domain-like"/>
    <property type="match status" value="1"/>
</dbReference>
<dbReference type="SMART" id="SM00448">
    <property type="entry name" value="REC"/>
    <property type="match status" value="1"/>
</dbReference>
<dbReference type="GO" id="GO:1902201">
    <property type="term" value="P:negative regulation of bacterial-type flagellum-dependent cell motility"/>
    <property type="evidence" value="ECO:0007669"/>
    <property type="project" value="TreeGrafter"/>
</dbReference>
<dbReference type="InterPro" id="IPR043128">
    <property type="entry name" value="Rev_trsase/Diguanyl_cyclase"/>
</dbReference>
<dbReference type="NCBIfam" id="TIGR00254">
    <property type="entry name" value="GGDEF"/>
    <property type="match status" value="1"/>
</dbReference>
<dbReference type="SMART" id="SM00065">
    <property type="entry name" value="GAF"/>
    <property type="match status" value="1"/>
</dbReference>
<dbReference type="Pfam" id="PF00072">
    <property type="entry name" value="Response_reg"/>
    <property type="match status" value="1"/>
</dbReference>
<dbReference type="Pfam" id="PF00990">
    <property type="entry name" value="GGDEF"/>
    <property type="match status" value="1"/>
</dbReference>
<dbReference type="SUPFAM" id="SSF55073">
    <property type="entry name" value="Nucleotide cyclase"/>
    <property type="match status" value="1"/>
</dbReference>
<organism evidence="7 8">
    <name type="scientific">Microseira wollei NIES-4236</name>
    <dbReference type="NCBI Taxonomy" id="2530354"/>
    <lineage>
        <taxon>Bacteria</taxon>
        <taxon>Bacillati</taxon>
        <taxon>Cyanobacteriota</taxon>
        <taxon>Cyanophyceae</taxon>
        <taxon>Oscillatoriophycideae</taxon>
        <taxon>Aerosakkonematales</taxon>
        <taxon>Aerosakkonemataceae</taxon>
        <taxon>Microseira</taxon>
    </lineage>
</organism>
<dbReference type="AlphaFoldDB" id="A0AAV3XAQ1"/>
<evidence type="ECO:0000256" key="4">
    <source>
        <dbReference type="SAM" id="Coils"/>
    </source>
</evidence>
<dbReference type="SUPFAM" id="SSF52172">
    <property type="entry name" value="CheY-like"/>
    <property type="match status" value="1"/>
</dbReference>
<dbReference type="InterPro" id="IPR003018">
    <property type="entry name" value="GAF"/>
</dbReference>
<dbReference type="InterPro" id="IPR029787">
    <property type="entry name" value="Nucleotide_cyclase"/>
</dbReference>
<keyword evidence="8" id="KW-1185">Reference proteome</keyword>
<dbReference type="Pfam" id="PF13185">
    <property type="entry name" value="GAF_2"/>
    <property type="match status" value="1"/>
</dbReference>
<evidence type="ECO:0000259" key="5">
    <source>
        <dbReference type="PROSITE" id="PS50110"/>
    </source>
</evidence>
<dbReference type="Gene3D" id="3.40.50.2300">
    <property type="match status" value="1"/>
</dbReference>
<proteinExistence type="predicted"/>
<evidence type="ECO:0000256" key="1">
    <source>
        <dbReference type="ARBA" id="ARBA00022679"/>
    </source>
</evidence>
<dbReference type="PROSITE" id="PS50887">
    <property type="entry name" value="GGDEF"/>
    <property type="match status" value="1"/>
</dbReference>
<dbReference type="GO" id="GO:0016301">
    <property type="term" value="F:kinase activity"/>
    <property type="evidence" value="ECO:0007669"/>
    <property type="project" value="UniProtKB-KW"/>
</dbReference>
<dbReference type="InterPro" id="IPR011006">
    <property type="entry name" value="CheY-like_superfamily"/>
</dbReference>
<evidence type="ECO:0000256" key="2">
    <source>
        <dbReference type="ARBA" id="ARBA00022777"/>
    </source>
</evidence>
<evidence type="ECO:0000256" key="3">
    <source>
        <dbReference type="PROSITE-ProRule" id="PRU00169"/>
    </source>
</evidence>
<feature type="domain" description="GGDEF" evidence="6">
    <location>
        <begin position="362"/>
        <end position="499"/>
    </location>
</feature>
<dbReference type="EMBL" id="BLAY01000063">
    <property type="protein sequence ID" value="GET39319.1"/>
    <property type="molecule type" value="Genomic_DNA"/>
</dbReference>
<keyword evidence="3" id="KW-0597">Phosphoprotein</keyword>
<dbReference type="GO" id="GO:0000160">
    <property type="term" value="P:phosphorelay signal transduction system"/>
    <property type="evidence" value="ECO:0007669"/>
    <property type="project" value="InterPro"/>
</dbReference>
<dbReference type="InterPro" id="IPR001789">
    <property type="entry name" value="Sig_transdc_resp-reg_receiver"/>
</dbReference>
<feature type="coiled-coil region" evidence="4">
    <location>
        <begin position="130"/>
        <end position="157"/>
    </location>
</feature>
<name>A0AAV3XAQ1_9CYAN</name>
<dbReference type="PANTHER" id="PTHR45138">
    <property type="entry name" value="REGULATORY COMPONENTS OF SENSORY TRANSDUCTION SYSTEM"/>
    <property type="match status" value="1"/>
</dbReference>
<reference evidence="7" key="1">
    <citation type="submission" date="2019-10" db="EMBL/GenBank/DDBJ databases">
        <title>Draft genome sequece of Microseira wollei NIES-4236.</title>
        <authorList>
            <person name="Yamaguchi H."/>
            <person name="Suzuki S."/>
            <person name="Kawachi M."/>
        </authorList>
    </citation>
    <scope>NUCLEOTIDE SEQUENCE</scope>
    <source>
        <strain evidence="7">NIES-4236</strain>
    </source>
</reference>
<dbReference type="GO" id="GO:0005886">
    <property type="term" value="C:plasma membrane"/>
    <property type="evidence" value="ECO:0007669"/>
    <property type="project" value="TreeGrafter"/>
</dbReference>
<protein>
    <submittedName>
        <fullName evidence="7">Two-component response regulator</fullName>
    </submittedName>
</protein>
<feature type="modified residue" description="4-aspartylphosphate" evidence="3">
    <location>
        <position position="61"/>
    </location>
</feature>
<keyword evidence="4" id="KW-0175">Coiled coil</keyword>
<dbReference type="Gene3D" id="3.30.70.270">
    <property type="match status" value="1"/>
</dbReference>
<dbReference type="InterPro" id="IPR050469">
    <property type="entry name" value="Diguanylate_Cyclase"/>
</dbReference>
<sequence length="502" mass="56335">MNLTSSNNYKGNILIVDDTISNLRLLVNLLRENGYKVRPVTDGNLALEAIQEKHPDLILLDIIMPDLSGYEICQTLKANPKTREIPVIFLSGLSEGLDKSKAFQIGGEDYITKPFQVEEVLARVALQLTRRALQAQLQQKNQLLSQQNAQLQLLLKATQAINSAPNLDAALEKILALVCQTIGWDLGEAWVVNSDRFVLERSWGWYANEGRLEEFHLFSKTLIFRPNEGMPGRIWATKQPEWIQDISQQDVQVFPRCHLAATVGLKAAFGVPILFDNQVLAILIFFSKKIPTPEDRSLELVNAIATQLGSFVERKQAETALFAANQKLALLASLDELTAVANRRYFNEHLAREWSRLKREQIPLSLILCDIDYFKRYNDYYGHLAGDVTLKQVAQAIRKVLKRPADLVARYGGEEFVILLPNTSMAGAMQVGELIRQQVQQLKIPHAQSLVSDYVTLSLGISSLVPSLKESPEVLIKMADEALYAAKRQGRNIAVARQVVLD</sequence>
<comment type="caution">
    <text evidence="7">The sequence shown here is derived from an EMBL/GenBank/DDBJ whole genome shotgun (WGS) entry which is preliminary data.</text>
</comment>
<dbReference type="FunFam" id="3.30.70.270:FF:000001">
    <property type="entry name" value="Diguanylate cyclase domain protein"/>
    <property type="match status" value="1"/>
</dbReference>